<evidence type="ECO:0000313" key="12">
    <source>
        <dbReference type="Proteomes" id="UP000622317"/>
    </source>
</evidence>
<dbReference type="RefSeq" id="WP_191619154.1">
    <property type="nucleotide sequence ID" value="NZ_JACYFG010000051.1"/>
</dbReference>
<dbReference type="GO" id="GO:0016887">
    <property type="term" value="F:ATP hydrolysis activity"/>
    <property type="evidence" value="ECO:0007669"/>
    <property type="project" value="InterPro"/>
</dbReference>
<evidence type="ECO:0000313" key="11">
    <source>
        <dbReference type="EMBL" id="MBD5782087.1"/>
    </source>
</evidence>
<sequence length="578" mass="64569">MKTIWRVSSYLFRYKAMFWGTIALAIGSMGFYLVFPSVAGTIVERLETRESLDGYWMLVLGLVGCFAMREVLNSLRIRLNNILEQKVLVDIRRDLHSKLLNLPVRYFDTRKSGDIASRVIDDVQNVERVILDGTEQGSTAVLTLLGVTTLMFVTEPRLALLMIAPIPVMIILSRFHFKSQSVNWRKVREASGELNSLLIEDIQGNRLINSFALKDRERARFDEKCEELRRYTLKGMFRWSLHGPVNGFIVSLGTVAVVGYGGYLTFAEPENFGYGDLVTFLLYCYMLYQPLTLISSLNNMLATGKASAERVFDLLDFDIDIQDPDTPKPFPAAPLKVQFDAVDFTYSERANLLSDFSLIMPEGKVTALVGHTGAGKSTVANLLQRYYDVSEGSVSIGGVDVRDLSLKSLRSNIGMVAQDPFLFDGSVRDNLLLAREDASEADLIQALEGACAWEFVSKLPDGMDTLIGERGIRLSMGEKQRLTIARVILRNPPLVILDEATSAVDTLTEAKIQAAVDNLVKERTTLVIAHRLSTVLKADKIVVLDQGRIIETGTHDELIHIDGHYANLWKVQTDLIAE</sequence>
<dbReference type="PROSITE" id="PS50893">
    <property type="entry name" value="ABC_TRANSPORTER_2"/>
    <property type="match status" value="1"/>
</dbReference>
<evidence type="ECO:0000256" key="2">
    <source>
        <dbReference type="ARBA" id="ARBA00022448"/>
    </source>
</evidence>
<accession>A0A927FBK5</accession>
<dbReference type="AlphaFoldDB" id="A0A927FBK5"/>
<keyword evidence="4" id="KW-0547">Nucleotide-binding</keyword>
<keyword evidence="7 8" id="KW-0472">Membrane</keyword>
<gene>
    <name evidence="11" type="ORF">IEN85_21490</name>
</gene>
<dbReference type="GO" id="GO:0005886">
    <property type="term" value="C:plasma membrane"/>
    <property type="evidence" value="ECO:0007669"/>
    <property type="project" value="UniProtKB-SubCell"/>
</dbReference>
<dbReference type="PROSITE" id="PS50929">
    <property type="entry name" value="ABC_TM1F"/>
    <property type="match status" value="1"/>
</dbReference>
<keyword evidence="2" id="KW-0813">Transport</keyword>
<feature type="domain" description="ABC transmembrane type-1" evidence="10">
    <location>
        <begin position="19"/>
        <end position="303"/>
    </location>
</feature>
<feature type="transmembrane region" description="Helical" evidence="8">
    <location>
        <begin position="239"/>
        <end position="260"/>
    </location>
</feature>
<dbReference type="Gene3D" id="1.20.1560.10">
    <property type="entry name" value="ABC transporter type 1, transmembrane domain"/>
    <property type="match status" value="1"/>
</dbReference>
<dbReference type="InterPro" id="IPR003439">
    <property type="entry name" value="ABC_transporter-like_ATP-bd"/>
</dbReference>
<dbReference type="InterPro" id="IPR011527">
    <property type="entry name" value="ABC1_TM_dom"/>
</dbReference>
<dbReference type="Proteomes" id="UP000622317">
    <property type="component" value="Unassembled WGS sequence"/>
</dbReference>
<dbReference type="InterPro" id="IPR027417">
    <property type="entry name" value="P-loop_NTPase"/>
</dbReference>
<dbReference type="EMBL" id="JACYFG010000051">
    <property type="protein sequence ID" value="MBD5782087.1"/>
    <property type="molecule type" value="Genomic_DNA"/>
</dbReference>
<feature type="domain" description="ABC transporter" evidence="9">
    <location>
        <begin position="337"/>
        <end position="571"/>
    </location>
</feature>
<feature type="transmembrane region" description="Helical" evidence="8">
    <location>
        <begin position="137"/>
        <end position="153"/>
    </location>
</feature>
<comment type="subcellular location">
    <subcellularLocation>
        <location evidence="1">Cell membrane</location>
        <topology evidence="1">Multi-pass membrane protein</topology>
    </subcellularLocation>
</comment>
<dbReference type="SMART" id="SM00382">
    <property type="entry name" value="AAA"/>
    <property type="match status" value="1"/>
</dbReference>
<keyword evidence="6 8" id="KW-1133">Transmembrane helix</keyword>
<keyword evidence="5 11" id="KW-0067">ATP-binding</keyword>
<dbReference type="Gene3D" id="3.40.50.300">
    <property type="entry name" value="P-loop containing nucleotide triphosphate hydrolases"/>
    <property type="match status" value="1"/>
</dbReference>
<dbReference type="FunFam" id="3.40.50.300:FF:000287">
    <property type="entry name" value="Multidrug ABC transporter ATP-binding protein"/>
    <property type="match status" value="1"/>
</dbReference>
<evidence type="ECO:0000256" key="1">
    <source>
        <dbReference type="ARBA" id="ARBA00004651"/>
    </source>
</evidence>
<feature type="transmembrane region" description="Helical" evidence="8">
    <location>
        <begin position="12"/>
        <end position="35"/>
    </location>
</feature>
<evidence type="ECO:0000259" key="10">
    <source>
        <dbReference type="PROSITE" id="PS50929"/>
    </source>
</evidence>
<keyword evidence="3 8" id="KW-0812">Transmembrane</keyword>
<reference evidence="11" key="1">
    <citation type="submission" date="2020-09" db="EMBL/GenBank/DDBJ databases">
        <title>Pelagicoccus enzymogenes sp. nov. with an EPS production, isolated from marine sediment.</title>
        <authorList>
            <person name="Feng X."/>
        </authorList>
    </citation>
    <scope>NUCLEOTIDE SEQUENCE</scope>
    <source>
        <strain evidence="11">NFK12</strain>
    </source>
</reference>
<comment type="caution">
    <text evidence="11">The sequence shown here is derived from an EMBL/GenBank/DDBJ whole genome shotgun (WGS) entry which is preliminary data.</text>
</comment>
<dbReference type="InterPro" id="IPR003593">
    <property type="entry name" value="AAA+_ATPase"/>
</dbReference>
<proteinExistence type="predicted"/>
<dbReference type="GO" id="GO:0015421">
    <property type="term" value="F:ABC-type oligopeptide transporter activity"/>
    <property type="evidence" value="ECO:0007669"/>
    <property type="project" value="TreeGrafter"/>
</dbReference>
<dbReference type="CDD" id="cd18778">
    <property type="entry name" value="ABC_6TM_exporter_like"/>
    <property type="match status" value="1"/>
</dbReference>
<feature type="transmembrane region" description="Helical" evidence="8">
    <location>
        <begin position="55"/>
        <end position="72"/>
    </location>
</feature>
<evidence type="ECO:0000259" key="9">
    <source>
        <dbReference type="PROSITE" id="PS50893"/>
    </source>
</evidence>
<dbReference type="Pfam" id="PF00664">
    <property type="entry name" value="ABC_membrane"/>
    <property type="match status" value="1"/>
</dbReference>
<dbReference type="InterPro" id="IPR039421">
    <property type="entry name" value="Type_1_exporter"/>
</dbReference>
<dbReference type="SUPFAM" id="SSF52540">
    <property type="entry name" value="P-loop containing nucleoside triphosphate hydrolases"/>
    <property type="match status" value="1"/>
</dbReference>
<keyword evidence="12" id="KW-1185">Reference proteome</keyword>
<protein>
    <submittedName>
        <fullName evidence="11">ABC transporter ATP-binding protein</fullName>
    </submittedName>
</protein>
<dbReference type="SUPFAM" id="SSF90123">
    <property type="entry name" value="ABC transporter transmembrane region"/>
    <property type="match status" value="1"/>
</dbReference>
<dbReference type="GO" id="GO:0005524">
    <property type="term" value="F:ATP binding"/>
    <property type="evidence" value="ECO:0007669"/>
    <property type="project" value="UniProtKB-KW"/>
</dbReference>
<dbReference type="InterPro" id="IPR036640">
    <property type="entry name" value="ABC1_TM_sf"/>
</dbReference>
<dbReference type="PANTHER" id="PTHR43394">
    <property type="entry name" value="ATP-DEPENDENT PERMEASE MDL1, MITOCHONDRIAL"/>
    <property type="match status" value="1"/>
</dbReference>
<evidence type="ECO:0000256" key="6">
    <source>
        <dbReference type="ARBA" id="ARBA00022989"/>
    </source>
</evidence>
<dbReference type="PANTHER" id="PTHR43394:SF1">
    <property type="entry name" value="ATP-BINDING CASSETTE SUB-FAMILY B MEMBER 10, MITOCHONDRIAL"/>
    <property type="match status" value="1"/>
</dbReference>
<evidence type="ECO:0000256" key="4">
    <source>
        <dbReference type="ARBA" id="ARBA00022741"/>
    </source>
</evidence>
<evidence type="ECO:0000256" key="3">
    <source>
        <dbReference type="ARBA" id="ARBA00022692"/>
    </source>
</evidence>
<feature type="transmembrane region" description="Helical" evidence="8">
    <location>
        <begin position="159"/>
        <end position="177"/>
    </location>
</feature>
<evidence type="ECO:0000256" key="5">
    <source>
        <dbReference type="ARBA" id="ARBA00022840"/>
    </source>
</evidence>
<organism evidence="11 12">
    <name type="scientific">Pelagicoccus enzymogenes</name>
    <dbReference type="NCBI Taxonomy" id="2773457"/>
    <lineage>
        <taxon>Bacteria</taxon>
        <taxon>Pseudomonadati</taxon>
        <taxon>Verrucomicrobiota</taxon>
        <taxon>Opitutia</taxon>
        <taxon>Puniceicoccales</taxon>
        <taxon>Pelagicoccaceae</taxon>
        <taxon>Pelagicoccus</taxon>
    </lineage>
</organism>
<feature type="transmembrane region" description="Helical" evidence="8">
    <location>
        <begin position="280"/>
        <end position="301"/>
    </location>
</feature>
<evidence type="ECO:0000256" key="7">
    <source>
        <dbReference type="ARBA" id="ARBA00023136"/>
    </source>
</evidence>
<evidence type="ECO:0000256" key="8">
    <source>
        <dbReference type="SAM" id="Phobius"/>
    </source>
</evidence>
<name>A0A927FBK5_9BACT</name>
<dbReference type="Pfam" id="PF00005">
    <property type="entry name" value="ABC_tran"/>
    <property type="match status" value="1"/>
</dbReference>